<reference evidence="2" key="1">
    <citation type="submission" date="2009-11" db="EMBL/GenBank/DDBJ databases">
        <authorList>
            <consortium name="The Broad Institute Genome Sequencing Platform"/>
            <person name="Ward D."/>
            <person name="Feldgarden M."/>
            <person name="Earl A."/>
            <person name="Young S.K."/>
            <person name="Zeng Q."/>
            <person name="Koehrsen M."/>
            <person name="Alvarado L."/>
            <person name="Berlin A."/>
            <person name="Bochicchio J."/>
            <person name="Borenstein D."/>
            <person name="Chapman S.B."/>
            <person name="Chen Z."/>
            <person name="Engels R."/>
            <person name="Freedman E."/>
            <person name="Gellesch M."/>
            <person name="Goldberg J."/>
            <person name="Griggs A."/>
            <person name="Gujja S."/>
            <person name="Heilman E."/>
            <person name="Heiman D."/>
            <person name="Hepburn T."/>
            <person name="Howarth C."/>
            <person name="Jen D."/>
            <person name="Larson L."/>
            <person name="Lewis B."/>
            <person name="Mehta T."/>
            <person name="Park D."/>
            <person name="Pearson M."/>
            <person name="Roberts A."/>
            <person name="Saif S."/>
            <person name="Shea T."/>
            <person name="Shenoy N."/>
            <person name="Sisk P."/>
            <person name="Stolte C."/>
            <person name="Sykes S."/>
            <person name="Thomson T."/>
            <person name="Walk T."/>
            <person name="White J."/>
            <person name="Yandava C."/>
            <person name="Izard J."/>
            <person name="Baranova O.V."/>
            <person name="Blanton J.M."/>
            <person name="Tanner A.C."/>
            <person name="Dewhirst F.E."/>
            <person name="Haas B."/>
            <person name="Nusbaum C."/>
            <person name="Birren B."/>
        </authorList>
    </citation>
    <scope>NUCLEOTIDE SEQUENCE [LARGE SCALE GENOMIC DNA]</scope>
    <source>
        <strain evidence="2">1-1 BBBD Race 1</strain>
    </source>
</reference>
<dbReference type="EnsemblFungi" id="PTTG_05815-t43_1">
    <property type="protein sequence ID" value="PTTG_05815-t43_1-p1"/>
    <property type="gene ID" value="PTTG_05815"/>
</dbReference>
<dbReference type="VEuPathDB" id="FungiDB:PTTG_05815"/>
<sequence length="189" mass="21029">MVNTRSNHPHILKPDFTSRVTPTKPKVLISTSPAMSDHEESRNPFFPGLYPQPQSPPEQPSASTSKGKSPMRPNPFDDPVATDPAPAQNNTQPPEQSIIPEPDFTSMLNQEIIRNGLSNFDSDMLKLLLIKNLTVSQSAVVGNQLKWQQLGKDVQPLLLLDGSNYPHWAASVKDLVETVTKKDDYFKED</sequence>
<dbReference type="AlphaFoldDB" id="A0A0C4EYB5"/>
<dbReference type="Proteomes" id="UP000005240">
    <property type="component" value="Unassembled WGS sequence"/>
</dbReference>
<evidence type="ECO:0000313" key="3">
    <source>
        <dbReference type="EnsemblFungi" id="PTTG_05815-t43_1-p1"/>
    </source>
</evidence>
<name>A0A0C4EYB5_PUCT1</name>
<reference evidence="3 4" key="3">
    <citation type="journal article" date="2017" name="G3 (Bethesda)">
        <title>Comparative analysis highlights variable genome content of wheat rusts and divergence of the mating loci.</title>
        <authorList>
            <person name="Cuomo C.A."/>
            <person name="Bakkeren G."/>
            <person name="Khalil H.B."/>
            <person name="Panwar V."/>
            <person name="Joly D."/>
            <person name="Linning R."/>
            <person name="Sakthikumar S."/>
            <person name="Song X."/>
            <person name="Adiconis X."/>
            <person name="Fan L."/>
            <person name="Goldberg J.M."/>
            <person name="Levin J.Z."/>
            <person name="Young S."/>
            <person name="Zeng Q."/>
            <person name="Anikster Y."/>
            <person name="Bruce M."/>
            <person name="Wang M."/>
            <person name="Yin C."/>
            <person name="McCallum B."/>
            <person name="Szabo L.J."/>
            <person name="Hulbert S."/>
            <person name="Chen X."/>
            <person name="Fellers J.P."/>
        </authorList>
    </citation>
    <scope>NUCLEOTIDE SEQUENCE</scope>
    <source>
        <strain evidence="4">Isolate 1-1 / race 1 (BBBD)</strain>
        <strain evidence="3">isolate 1-1 / race 1 (BBBD)</strain>
    </source>
</reference>
<reference evidence="3" key="4">
    <citation type="submission" date="2025-05" db="UniProtKB">
        <authorList>
            <consortium name="EnsemblFungi"/>
        </authorList>
    </citation>
    <scope>IDENTIFICATION</scope>
    <source>
        <strain evidence="3">isolate 1-1 / race 1 (BBBD)</strain>
    </source>
</reference>
<evidence type="ECO:0000256" key="1">
    <source>
        <dbReference type="SAM" id="MobiDB-lite"/>
    </source>
</evidence>
<dbReference type="EMBL" id="ADAS02000005">
    <property type="protein sequence ID" value="OAV98903.1"/>
    <property type="molecule type" value="Genomic_DNA"/>
</dbReference>
<proteinExistence type="predicted"/>
<gene>
    <name evidence="2" type="ORF">PTTG_05815</name>
</gene>
<evidence type="ECO:0000313" key="4">
    <source>
        <dbReference type="Proteomes" id="UP000005240"/>
    </source>
</evidence>
<accession>A0A0C4EYB5</accession>
<feature type="region of interest" description="Disordered" evidence="1">
    <location>
        <begin position="1"/>
        <end position="101"/>
    </location>
</feature>
<protein>
    <submittedName>
        <fullName evidence="2 3">Uncharacterized protein</fullName>
    </submittedName>
</protein>
<evidence type="ECO:0000313" key="2">
    <source>
        <dbReference type="EMBL" id="OAV98903.1"/>
    </source>
</evidence>
<keyword evidence="4" id="KW-1185">Reference proteome</keyword>
<organism evidence="2">
    <name type="scientific">Puccinia triticina (isolate 1-1 / race 1 (BBBD))</name>
    <name type="common">Brown leaf rust fungus</name>
    <dbReference type="NCBI Taxonomy" id="630390"/>
    <lineage>
        <taxon>Eukaryota</taxon>
        <taxon>Fungi</taxon>
        <taxon>Dikarya</taxon>
        <taxon>Basidiomycota</taxon>
        <taxon>Pucciniomycotina</taxon>
        <taxon>Pucciniomycetes</taxon>
        <taxon>Pucciniales</taxon>
        <taxon>Pucciniaceae</taxon>
        <taxon>Puccinia</taxon>
    </lineage>
</organism>
<dbReference type="OrthoDB" id="10633174at2759"/>
<reference evidence="2" key="2">
    <citation type="submission" date="2016-05" db="EMBL/GenBank/DDBJ databases">
        <title>Comparative analysis highlights variable genome content of wheat rusts and divergence of the mating loci.</title>
        <authorList>
            <person name="Cuomo C.A."/>
            <person name="Bakkeren G."/>
            <person name="Szabo L."/>
            <person name="Khalil H."/>
            <person name="Joly D."/>
            <person name="Goldberg J."/>
            <person name="Young S."/>
            <person name="Zeng Q."/>
            <person name="Fellers J."/>
        </authorList>
    </citation>
    <scope>NUCLEOTIDE SEQUENCE [LARGE SCALE GENOMIC DNA]</scope>
    <source>
        <strain evidence="2">1-1 BBBD Race 1</strain>
    </source>
</reference>